<dbReference type="VEuPathDB" id="TriTrypDB:BSAL_08875"/>
<dbReference type="Pfam" id="PF26170">
    <property type="entry name" value="RESC5"/>
    <property type="match status" value="1"/>
</dbReference>
<dbReference type="InterPro" id="IPR058722">
    <property type="entry name" value="RESC5"/>
</dbReference>
<organism evidence="2 3">
    <name type="scientific">Bodo saltans</name>
    <name type="common">Flagellated protozoan</name>
    <dbReference type="NCBI Taxonomy" id="75058"/>
    <lineage>
        <taxon>Eukaryota</taxon>
        <taxon>Discoba</taxon>
        <taxon>Euglenozoa</taxon>
        <taxon>Kinetoplastea</taxon>
        <taxon>Metakinetoplastina</taxon>
        <taxon>Eubodonida</taxon>
        <taxon>Bodonidae</taxon>
        <taxon>Bodo</taxon>
    </lineage>
</organism>
<protein>
    <recommendedName>
        <fullName evidence="1">RNA-editing substrate-binding complex 5 protein domain-containing protein</fullName>
    </recommendedName>
</protein>
<reference evidence="3" key="1">
    <citation type="submission" date="2015-09" db="EMBL/GenBank/DDBJ databases">
        <authorList>
            <consortium name="Pathogen Informatics"/>
        </authorList>
    </citation>
    <scope>NUCLEOTIDE SEQUENCE [LARGE SCALE GENOMIC DNA]</scope>
    <source>
        <strain evidence="3">Lake Konstanz</strain>
    </source>
</reference>
<dbReference type="CDD" id="cd23678">
    <property type="entry name" value="RESC5"/>
    <property type="match status" value="1"/>
</dbReference>
<dbReference type="EMBL" id="CYKH01001453">
    <property type="protein sequence ID" value="CUG87148.1"/>
    <property type="molecule type" value="Genomic_DNA"/>
</dbReference>
<sequence>MKLTAIQRSAHAFLRPPHHRAIPSTGPNGVVVNREMLVHQFRDFYRTLQQSTIIDKLHVMAERSAFESVRCSDQLACVGSTYLSMPMVGQEQRATEFIETSRYVRAAGGPTSMATYLQDSDACRCHSGDIVTLPNGIALGHGPRTNAAAHQTMKTLFEIKDDTSPFDVVTLEQEGDAPPLGDYFGFSGNDVLIAWKDEHGMLAVDQYLQHRSPNQPNLQTVYLEPGCHFLSFYGTDVTNDILVQKGYERSMDLLSAAGLNPIPVQWSEMDKMGISMRSAVLVMKFVKSNPGGMLSRVKPRGTRWQSHQLQQS</sequence>
<evidence type="ECO:0000313" key="2">
    <source>
        <dbReference type="EMBL" id="CUG87148.1"/>
    </source>
</evidence>
<accession>A0A0S4JAJ5</accession>
<dbReference type="Proteomes" id="UP000051952">
    <property type="component" value="Unassembled WGS sequence"/>
</dbReference>
<evidence type="ECO:0000313" key="3">
    <source>
        <dbReference type="Proteomes" id="UP000051952"/>
    </source>
</evidence>
<evidence type="ECO:0000259" key="1">
    <source>
        <dbReference type="Pfam" id="PF26170"/>
    </source>
</evidence>
<dbReference type="AlphaFoldDB" id="A0A0S4JAJ5"/>
<dbReference type="OMA" id="GARWQTH"/>
<keyword evidence="3" id="KW-1185">Reference proteome</keyword>
<dbReference type="SUPFAM" id="SSF55909">
    <property type="entry name" value="Pentein"/>
    <property type="match status" value="1"/>
</dbReference>
<feature type="domain" description="RNA-editing substrate-binding complex 5 protein" evidence="1">
    <location>
        <begin position="4"/>
        <end position="297"/>
    </location>
</feature>
<dbReference type="Gene3D" id="3.75.10.10">
    <property type="entry name" value="L-arginine/glycine Amidinotransferase, Chain A"/>
    <property type="match status" value="1"/>
</dbReference>
<dbReference type="OrthoDB" id="269556at2759"/>
<proteinExistence type="predicted"/>
<name>A0A0S4JAJ5_BODSA</name>
<gene>
    <name evidence="2" type="ORF">BSAL_08875</name>
</gene>